<feature type="compositionally biased region" description="Polar residues" evidence="7">
    <location>
        <begin position="152"/>
        <end position="165"/>
    </location>
</feature>
<keyword evidence="2" id="KW-0963">Cytoplasm</keyword>
<dbReference type="Pfam" id="PF10495">
    <property type="entry name" value="PACT_coil_coil"/>
    <property type="match status" value="1"/>
</dbReference>
<feature type="region of interest" description="Disordered" evidence="7">
    <location>
        <begin position="425"/>
        <end position="445"/>
    </location>
</feature>
<name>A0ABR3PUF5_9TREE</name>
<dbReference type="GeneID" id="95988801"/>
<evidence type="ECO:0000256" key="1">
    <source>
        <dbReference type="ARBA" id="ARBA00004267"/>
    </source>
</evidence>
<evidence type="ECO:0000256" key="4">
    <source>
        <dbReference type="ARBA" id="ARBA00023054"/>
    </source>
</evidence>
<proteinExistence type="predicted"/>
<keyword evidence="5" id="KW-0206">Cytoskeleton</keyword>
<feature type="coiled-coil region" evidence="6">
    <location>
        <begin position="267"/>
        <end position="294"/>
    </location>
</feature>
<dbReference type="PANTHER" id="PTHR47357">
    <property type="entry name" value="COP1-INTERACTIVE PROTEIN 1"/>
    <property type="match status" value="1"/>
</dbReference>
<feature type="coiled-coil region" evidence="6">
    <location>
        <begin position="772"/>
        <end position="834"/>
    </location>
</feature>
<sequence length="1199" mass="133701">MAALLETPSRVLRRVQQYEDMELPSLPSFQHELDMESDRSIVSDDYAASNAPIEASVTSIGDALSLTDALFLGNRQARDIPDDYDQGGSSDRLFPPSVGQDLGSRSEGPVYSYEPSYGSEIADTPIPRNIGRRSADGANNSGSSDQRRIPSLSRSEISVTDTEASTPEGRGRALEPSIVEDDIDTLAHMTHDYDVTETQEENDSFVSIASSDDLMTDRRGSRLNRLQRGNTSVPNILLTNTNSPGVSLNLDGRPDAIKIQKHLNLMNKQLLEGNAELAREAEEWREECNRLLVLMKEVGIEVDEDGALVGSPVRRRSKGRDDSLELPSIDTSTLNERLRDMESELQEREETIASLRQQLVRPGEDVDDTHALREKLAASEKNCADLQAGFAKKTEEHAAQFTEICAEFEQQVKMLEDDLAQAKEQNAALDSQAHDEAQRGAASAGRADDLLAQVAALTSNLEDERHRCSDAEADLQRHVAVSREQVTNLEDQLARATDEAARLRSLATETETRQISDLTAAKDSLESDLRSAEAHAEERELVVEEQRSRIAELLDTISQLETQIATDTANDQDLHHQVADLQTDNETIRCALAEKEAEIVALQKQRDITRQELELGDDHSSHLDATSNSIVIHLEDELSDAYREIGRLQHELESAPLRKSTLESRDARIKALETQNTVLTERLQSRVTSTPARWGTDSIKTSTPLVHKALSSLMMPRTPGPMKEFSWLQSTIGDANEPMLRAQIDHLQQELDLANSQLDKNFGRLEEAGLGAVNLSEKLALANDKIAQLEAELRAVARESKKSAASLDMGRTTNERLEEALASVNQQMTLLKTDMRAEKDRLHDETKRLRALVSDVQAKSDHEIDSLGAQMVALQRELDDAVQDGETRVGRLRKERDDLQRVGTSQCCGADKQTLVEAQASAERDRSELVKENRHLRESHASAEQHAVSVRNLEERLRDEKGEAEHLRETIRQRTQALRAAERAVEDLKNQRSQVVLELAQFSDDLGTQQKECAKFGSELEALRQAQAGRAISHKKALAETEGELGWTRDRLSTAMREAEQAQRRCLHLEKQISGHDAESRGLSLEQKQKFKSQTRVLSAQIQYLKAKYAREATFRNALSLQKKFLILLIGGKSRNEQVALREIASMGYELPSSTRPRRTLKGVALAVVGIIRARRLAQQWHTASEARSAVMDRRVSRN</sequence>
<evidence type="ECO:0000256" key="2">
    <source>
        <dbReference type="ARBA" id="ARBA00022490"/>
    </source>
</evidence>
<comment type="caution">
    <text evidence="9">The sequence shown here is derived from an EMBL/GenBank/DDBJ whole genome shotgun (WGS) entry which is preliminary data.</text>
</comment>
<dbReference type="RefSeq" id="XP_069206019.1">
    <property type="nucleotide sequence ID" value="XM_069356178.1"/>
</dbReference>
<dbReference type="PANTHER" id="PTHR47357:SF1">
    <property type="entry name" value="SPINDLE POLE BODY COMPONENT 110"/>
    <property type="match status" value="1"/>
</dbReference>
<accession>A0ABR3PUF5</accession>
<evidence type="ECO:0000256" key="5">
    <source>
        <dbReference type="ARBA" id="ARBA00023212"/>
    </source>
</evidence>
<keyword evidence="4 6" id="KW-0175">Coiled coil</keyword>
<evidence type="ECO:0000313" key="10">
    <source>
        <dbReference type="Proteomes" id="UP001565368"/>
    </source>
</evidence>
<feature type="coiled-coil region" evidence="6">
    <location>
        <begin position="1052"/>
        <end position="1079"/>
    </location>
</feature>
<evidence type="ECO:0000256" key="3">
    <source>
        <dbReference type="ARBA" id="ARBA00022553"/>
    </source>
</evidence>
<feature type="region of interest" description="Disordered" evidence="7">
    <location>
        <begin position="81"/>
        <end position="175"/>
    </location>
</feature>
<organism evidence="9 10">
    <name type="scientific">Vanrija albida</name>
    <dbReference type="NCBI Taxonomy" id="181172"/>
    <lineage>
        <taxon>Eukaryota</taxon>
        <taxon>Fungi</taxon>
        <taxon>Dikarya</taxon>
        <taxon>Basidiomycota</taxon>
        <taxon>Agaricomycotina</taxon>
        <taxon>Tremellomycetes</taxon>
        <taxon>Trichosporonales</taxon>
        <taxon>Trichosporonaceae</taxon>
        <taxon>Vanrija</taxon>
    </lineage>
</organism>
<gene>
    <name evidence="9" type="ORF">Q8F55_007758</name>
</gene>
<dbReference type="EMBL" id="JBBXJM010000006">
    <property type="protein sequence ID" value="KAL1406075.1"/>
    <property type="molecule type" value="Genomic_DNA"/>
</dbReference>
<feature type="coiled-coil region" evidence="6">
    <location>
        <begin position="943"/>
        <end position="1005"/>
    </location>
</feature>
<feature type="domain" description="Pericentrin/AKAP-450 centrosomal targeting" evidence="8">
    <location>
        <begin position="1108"/>
        <end position="1181"/>
    </location>
</feature>
<keyword evidence="3" id="KW-0597">Phosphoprotein</keyword>
<reference evidence="9 10" key="1">
    <citation type="submission" date="2023-08" db="EMBL/GenBank/DDBJ databases">
        <title>Annotated Genome Sequence of Vanrija albida AlHP1.</title>
        <authorList>
            <person name="Herzog R."/>
        </authorList>
    </citation>
    <scope>NUCLEOTIDE SEQUENCE [LARGE SCALE GENOMIC DNA]</scope>
    <source>
        <strain evidence="9 10">AlHP1</strain>
    </source>
</reference>
<comment type="subcellular location">
    <subcellularLocation>
        <location evidence="1">Cytoplasm</location>
        <location evidence="1">Cytoskeleton</location>
        <location evidence="1">Microtubule organizing center</location>
    </subcellularLocation>
</comment>
<protein>
    <recommendedName>
        <fullName evidence="8">Pericentrin/AKAP-450 centrosomal targeting domain-containing protein</fullName>
    </recommendedName>
</protein>
<feature type="coiled-coil region" evidence="6">
    <location>
        <begin position="331"/>
        <end position="358"/>
    </location>
</feature>
<evidence type="ECO:0000259" key="8">
    <source>
        <dbReference type="Pfam" id="PF10495"/>
    </source>
</evidence>
<evidence type="ECO:0000313" key="9">
    <source>
        <dbReference type="EMBL" id="KAL1406075.1"/>
    </source>
</evidence>
<evidence type="ECO:0000256" key="7">
    <source>
        <dbReference type="SAM" id="MobiDB-lite"/>
    </source>
</evidence>
<dbReference type="Proteomes" id="UP001565368">
    <property type="component" value="Unassembled WGS sequence"/>
</dbReference>
<dbReference type="InterPro" id="IPR019528">
    <property type="entry name" value="PACT_domain"/>
</dbReference>
<evidence type="ECO:0000256" key="6">
    <source>
        <dbReference type="SAM" id="Coils"/>
    </source>
</evidence>
<keyword evidence="10" id="KW-1185">Reference proteome</keyword>